<dbReference type="PATRIC" id="fig|45065.4.peg.125"/>
<dbReference type="AlphaFoldDB" id="A0A0W0UAH4"/>
<keyword evidence="3" id="KW-1185">Reference proteome</keyword>
<dbReference type="GO" id="GO:0016788">
    <property type="term" value="F:hydrolase activity, acting on ester bonds"/>
    <property type="evidence" value="ECO:0007669"/>
    <property type="project" value="UniProtKB-ARBA"/>
</dbReference>
<feature type="domain" description="SGNH" evidence="1">
    <location>
        <begin position="95"/>
        <end position="340"/>
    </location>
</feature>
<dbReference type="Gene3D" id="3.40.50.1110">
    <property type="entry name" value="SGNH hydrolase"/>
    <property type="match status" value="1"/>
</dbReference>
<accession>A0A0W0UAH4</accession>
<dbReference type="InterPro" id="IPR043968">
    <property type="entry name" value="SGNH"/>
</dbReference>
<dbReference type="Proteomes" id="UP000054785">
    <property type="component" value="Unassembled WGS sequence"/>
</dbReference>
<dbReference type="EMBL" id="LNYC01000003">
    <property type="protein sequence ID" value="KTD04505.1"/>
    <property type="molecule type" value="Genomic_DNA"/>
</dbReference>
<dbReference type="Pfam" id="PF19040">
    <property type="entry name" value="SGNH"/>
    <property type="match status" value="1"/>
</dbReference>
<dbReference type="RefSeq" id="WP_051550860.1">
    <property type="nucleotide sequence ID" value="NZ_LNYC01000003.1"/>
</dbReference>
<proteinExistence type="predicted"/>
<dbReference type="InterPro" id="IPR036514">
    <property type="entry name" value="SGNH_hydro_sf"/>
</dbReference>
<protein>
    <submittedName>
        <fullName evidence="2">O-antigen acetylase</fullName>
    </submittedName>
</protein>
<sequence length="345" mass="38979">MVLLSFILAALTYRYIEKPVRFSKVSEKYPRTMASALCSGLVLAGMTGFLIRSHQGFEARTMAYLHDVLLKDINGFDAFRKQALPCRTALNESDLKKMTWCLQSREGKPQKVMWGDSHAEHLFPGILAFDKDHNWLLLEQSGCPPLLHVASYWKGSKDKCEAANNVILKTIMETPSIDTVVLASLGAFYISDDDYAPASQGDFAANRHYLEKDTAKTSKQAVFREGLSETIDALKKAGKKVVLFQDTPEIPFMPERCIHRPLAPQKTCSISREEVTARQKTYASILETLKTQKDVLLFSPLDVVCNDRHCPLMMEQHLLYRDSHHLSLKGSALIAERFVPWLKRA</sequence>
<gene>
    <name evidence="2" type="ORF">Lgee_0115</name>
</gene>
<reference evidence="2 3" key="1">
    <citation type="submission" date="2015-11" db="EMBL/GenBank/DDBJ databases">
        <title>Genomic analysis of 38 Legionella species identifies large and diverse effector repertoires.</title>
        <authorList>
            <person name="Burstein D."/>
            <person name="Amaro F."/>
            <person name="Zusman T."/>
            <person name="Lifshitz Z."/>
            <person name="Cohen O."/>
            <person name="Gilbert J.A."/>
            <person name="Pupko T."/>
            <person name="Shuman H.A."/>
            <person name="Segal G."/>
        </authorList>
    </citation>
    <scope>NUCLEOTIDE SEQUENCE [LARGE SCALE GENOMIC DNA]</scope>
    <source>
        <strain evidence="2 3">ATCC 49504</strain>
    </source>
</reference>
<comment type="caution">
    <text evidence="2">The sequence shown here is derived from an EMBL/GenBank/DDBJ whole genome shotgun (WGS) entry which is preliminary data.</text>
</comment>
<evidence type="ECO:0000259" key="1">
    <source>
        <dbReference type="Pfam" id="PF19040"/>
    </source>
</evidence>
<dbReference type="STRING" id="45065.Lgee_0115"/>
<evidence type="ECO:0000313" key="2">
    <source>
        <dbReference type="EMBL" id="KTD04505.1"/>
    </source>
</evidence>
<evidence type="ECO:0000313" key="3">
    <source>
        <dbReference type="Proteomes" id="UP000054785"/>
    </source>
</evidence>
<dbReference type="SUPFAM" id="SSF52266">
    <property type="entry name" value="SGNH hydrolase"/>
    <property type="match status" value="1"/>
</dbReference>
<name>A0A0W0UAH4_9GAMM</name>
<organism evidence="2 3">
    <name type="scientific">Legionella geestiana</name>
    <dbReference type="NCBI Taxonomy" id="45065"/>
    <lineage>
        <taxon>Bacteria</taxon>
        <taxon>Pseudomonadati</taxon>
        <taxon>Pseudomonadota</taxon>
        <taxon>Gammaproteobacteria</taxon>
        <taxon>Legionellales</taxon>
        <taxon>Legionellaceae</taxon>
        <taxon>Legionella</taxon>
    </lineage>
</organism>